<evidence type="ECO:0000313" key="2">
    <source>
        <dbReference type="EMBL" id="GGI07512.1"/>
    </source>
</evidence>
<comment type="caution">
    <text evidence="2">The sequence shown here is derived from an EMBL/GenBank/DDBJ whole genome shotgun (WGS) entry which is preliminary data.</text>
</comment>
<keyword evidence="1" id="KW-0472">Membrane</keyword>
<reference evidence="2" key="1">
    <citation type="journal article" date="2014" name="Int. J. Syst. Evol. Microbiol.">
        <title>Complete genome sequence of Corynebacterium casei LMG S-19264T (=DSM 44701T), isolated from a smear-ripened cheese.</title>
        <authorList>
            <consortium name="US DOE Joint Genome Institute (JGI-PGF)"/>
            <person name="Walter F."/>
            <person name="Albersmeier A."/>
            <person name="Kalinowski J."/>
            <person name="Ruckert C."/>
        </authorList>
    </citation>
    <scope>NUCLEOTIDE SEQUENCE</scope>
    <source>
        <strain evidence="2">CGMCC 1.14988</strain>
    </source>
</reference>
<sequence length="205" mass="21271">MKLYADPGPRLATQVAGDLAALASVVVTVRVATRLREQVLGFGVAADRVQSSGERVSSGASAAGTALTDLPLVGGALSAPFEVVADAGRDLAAAGSEAGGSLDGLAALLPALLVAVVVGYLVAHWLPARVAWVREVAEVQRLGHTPDADRLLAHRALARRPLHELRRDGADPVADLAAGHWTSLADLERRALGLTSRPDRRRPIG</sequence>
<name>A0A8J3EYA8_9ACTN</name>
<accession>A0A8J3EYA8</accession>
<evidence type="ECO:0000256" key="1">
    <source>
        <dbReference type="SAM" id="Phobius"/>
    </source>
</evidence>
<keyword evidence="3" id="KW-1185">Reference proteome</keyword>
<gene>
    <name evidence="2" type="ORF">GCM10011354_24470</name>
</gene>
<dbReference type="RefSeq" id="WP_130649852.1">
    <property type="nucleotide sequence ID" value="NZ_BMHA01000008.1"/>
</dbReference>
<reference evidence="2" key="2">
    <citation type="submission" date="2020-09" db="EMBL/GenBank/DDBJ databases">
        <authorList>
            <person name="Sun Q."/>
            <person name="Zhou Y."/>
        </authorList>
    </citation>
    <scope>NUCLEOTIDE SEQUENCE</scope>
    <source>
        <strain evidence="2">CGMCC 1.14988</strain>
    </source>
</reference>
<dbReference type="EMBL" id="BMHA01000008">
    <property type="protein sequence ID" value="GGI07512.1"/>
    <property type="molecule type" value="Genomic_DNA"/>
</dbReference>
<dbReference type="OrthoDB" id="5198533at2"/>
<proteinExistence type="predicted"/>
<protein>
    <submittedName>
        <fullName evidence="2">Uncharacterized protein</fullName>
    </submittedName>
</protein>
<organism evidence="2 3">
    <name type="scientific">Egicoccus halophilus</name>
    <dbReference type="NCBI Taxonomy" id="1670830"/>
    <lineage>
        <taxon>Bacteria</taxon>
        <taxon>Bacillati</taxon>
        <taxon>Actinomycetota</taxon>
        <taxon>Nitriliruptoria</taxon>
        <taxon>Egicoccales</taxon>
        <taxon>Egicoccaceae</taxon>
        <taxon>Egicoccus</taxon>
    </lineage>
</organism>
<dbReference type="AlphaFoldDB" id="A0A8J3EYA8"/>
<dbReference type="Proteomes" id="UP000650511">
    <property type="component" value="Unassembled WGS sequence"/>
</dbReference>
<keyword evidence="1" id="KW-0812">Transmembrane</keyword>
<keyword evidence="1" id="KW-1133">Transmembrane helix</keyword>
<evidence type="ECO:0000313" key="3">
    <source>
        <dbReference type="Proteomes" id="UP000650511"/>
    </source>
</evidence>
<feature type="transmembrane region" description="Helical" evidence="1">
    <location>
        <begin position="105"/>
        <end position="126"/>
    </location>
</feature>